<dbReference type="RefSeq" id="WP_190783325.1">
    <property type="nucleotide sequence ID" value="NZ_JACWZZ010000001.1"/>
</dbReference>
<evidence type="ECO:0000259" key="2">
    <source>
        <dbReference type="Pfam" id="PF04389"/>
    </source>
</evidence>
<dbReference type="InterPro" id="IPR007484">
    <property type="entry name" value="Peptidase_M28"/>
</dbReference>
<dbReference type="PANTHER" id="PTHR12147">
    <property type="entry name" value="METALLOPEPTIDASE M28 FAMILY MEMBER"/>
    <property type="match status" value="1"/>
</dbReference>
<dbReference type="Pfam" id="PF04389">
    <property type="entry name" value="Peptidase_M28"/>
    <property type="match status" value="1"/>
</dbReference>
<dbReference type="EMBL" id="JACWZZ010000001">
    <property type="protein sequence ID" value="MBD2714220.1"/>
    <property type="molecule type" value="Genomic_DNA"/>
</dbReference>
<dbReference type="SUPFAM" id="SSF53187">
    <property type="entry name" value="Zn-dependent exopeptidases"/>
    <property type="match status" value="1"/>
</dbReference>
<accession>A0ABR8JFP8</accession>
<keyword evidence="1" id="KW-0732">Signal</keyword>
<dbReference type="PANTHER" id="PTHR12147:SF26">
    <property type="entry name" value="PEPTIDASE M28 DOMAIN-CONTAINING PROTEIN"/>
    <property type="match status" value="1"/>
</dbReference>
<keyword evidence="4" id="KW-1185">Reference proteome</keyword>
<name>A0ABR8JFP8_9BACT</name>
<proteinExistence type="predicted"/>
<feature type="domain" description="Peptidase M28" evidence="2">
    <location>
        <begin position="253"/>
        <end position="439"/>
    </location>
</feature>
<feature type="chain" id="PRO_5046304663" evidence="1">
    <location>
        <begin position="27"/>
        <end position="460"/>
    </location>
</feature>
<organism evidence="3 4">
    <name type="scientific">Hymenobacter duratus</name>
    <dbReference type="NCBI Taxonomy" id="2771356"/>
    <lineage>
        <taxon>Bacteria</taxon>
        <taxon>Pseudomonadati</taxon>
        <taxon>Bacteroidota</taxon>
        <taxon>Cytophagia</taxon>
        <taxon>Cytophagales</taxon>
        <taxon>Hymenobacteraceae</taxon>
        <taxon>Hymenobacter</taxon>
    </lineage>
</organism>
<evidence type="ECO:0000256" key="1">
    <source>
        <dbReference type="SAM" id="SignalP"/>
    </source>
</evidence>
<evidence type="ECO:0000313" key="3">
    <source>
        <dbReference type="EMBL" id="MBD2714220.1"/>
    </source>
</evidence>
<dbReference type="Proteomes" id="UP000642468">
    <property type="component" value="Unassembled WGS sequence"/>
</dbReference>
<dbReference type="InterPro" id="IPR045175">
    <property type="entry name" value="M28_fam"/>
</dbReference>
<gene>
    <name evidence="3" type="ORF">IC231_04135</name>
</gene>
<dbReference type="Gene3D" id="3.40.630.10">
    <property type="entry name" value="Zn peptidases"/>
    <property type="match status" value="1"/>
</dbReference>
<sequence>MIPYVPIKWWPAVALSVALGLPPAPAAAQDMPRVRRTIQALTAPAMHGRGYVNKGEQKAAAYLRKWFQELGLQPLAPDFTQPFTLNVNTFPGALNLELSLGMLRFPVLGHSRKLRVGEEFIAAPDSGPGTVGGAFSAVPLVRFDTLAFTDPAAQQQLVQRRWHQGGLVVRAADEQRLATLPQPVQQHIDSAALRITLVPKLTASLAPRQAGQMRLQVLESVWNKIPSTGSGPTVALVAARVDAVLQRQYQTQNIVGFVPGRVQPDSFLVVTAHYDHLGTMGRKAYFPGANDNASGTAMLLELAAHYSRPENRPAYSVVFLAFGAEEAGLVGSRYFVDHPLVPLSRIRFLLNLDLLGTGSEGATVVNGREFPAQFQLLQRLNDRSHSLPSLAARGRAANSDHFPFSERGVPAFFLYTRGGITAYHDVQDRAETLPLTAFAGTFGLLRDFLNTLGASSSPAR</sequence>
<protein>
    <submittedName>
        <fullName evidence="3">M28 family peptidase</fullName>
    </submittedName>
</protein>
<comment type="caution">
    <text evidence="3">The sequence shown here is derived from an EMBL/GenBank/DDBJ whole genome shotgun (WGS) entry which is preliminary data.</text>
</comment>
<feature type="signal peptide" evidence="1">
    <location>
        <begin position="1"/>
        <end position="26"/>
    </location>
</feature>
<reference evidence="3 4" key="1">
    <citation type="submission" date="2020-09" db="EMBL/GenBank/DDBJ databases">
        <authorList>
            <person name="Kim M.K."/>
        </authorList>
    </citation>
    <scope>NUCLEOTIDE SEQUENCE [LARGE SCALE GENOMIC DNA]</scope>
    <source>
        <strain evidence="3 4">BT646</strain>
    </source>
</reference>
<evidence type="ECO:0000313" key="4">
    <source>
        <dbReference type="Proteomes" id="UP000642468"/>
    </source>
</evidence>